<dbReference type="PROSITE" id="PS50995">
    <property type="entry name" value="HTH_MARR_2"/>
    <property type="match status" value="1"/>
</dbReference>
<comment type="caution">
    <text evidence="1">The sequence shown here is derived from an EMBL/GenBank/DDBJ whole genome shotgun (WGS) entry which is preliminary data.</text>
</comment>
<dbReference type="PANTHER" id="PTHR33164">
    <property type="entry name" value="TRANSCRIPTIONAL REGULATOR, MARR FAMILY"/>
    <property type="match status" value="1"/>
</dbReference>
<dbReference type="SMART" id="SM00347">
    <property type="entry name" value="HTH_MARR"/>
    <property type="match status" value="1"/>
</dbReference>
<evidence type="ECO:0000313" key="1">
    <source>
        <dbReference type="EMBL" id="MQR26111.1"/>
    </source>
</evidence>
<accession>A0A843YZS0</accession>
<dbReference type="InterPro" id="IPR039422">
    <property type="entry name" value="MarR/SlyA-like"/>
</dbReference>
<dbReference type="SUPFAM" id="SSF46785">
    <property type="entry name" value="Winged helix' DNA-binding domain"/>
    <property type="match status" value="1"/>
</dbReference>
<dbReference type="AlphaFoldDB" id="A0A843YZS0"/>
<dbReference type="GO" id="GO:0006950">
    <property type="term" value="P:response to stress"/>
    <property type="evidence" value="ECO:0007669"/>
    <property type="project" value="TreeGrafter"/>
</dbReference>
<dbReference type="Proteomes" id="UP000469952">
    <property type="component" value="Unassembled WGS sequence"/>
</dbReference>
<dbReference type="PANTHER" id="PTHR33164:SF43">
    <property type="entry name" value="HTH-TYPE TRANSCRIPTIONAL REPRESSOR YETL"/>
    <property type="match status" value="1"/>
</dbReference>
<dbReference type="GeneID" id="29577328"/>
<dbReference type="InterPro" id="IPR036390">
    <property type="entry name" value="WH_DNA-bd_sf"/>
</dbReference>
<dbReference type="OMA" id="PCIANTL"/>
<reference evidence="1 2" key="1">
    <citation type="submission" date="2019-10" db="EMBL/GenBank/DDBJ databases">
        <title>WGS of Leuconostoc mesenteroides.</title>
        <authorList>
            <person name="Melo Bolivar J."/>
            <person name="Marino-Ramirez L."/>
            <person name="Villamil Diaz L.M."/>
        </authorList>
    </citation>
    <scope>NUCLEOTIDE SEQUENCE [LARGE SCALE GENOMIC DNA]</scope>
    <source>
        <strain evidence="1 2">M11</strain>
    </source>
</reference>
<dbReference type="InterPro" id="IPR000835">
    <property type="entry name" value="HTH_MarR-typ"/>
</dbReference>
<organism evidence="1 2">
    <name type="scientific">Leuconostoc mesenteroides</name>
    <dbReference type="NCBI Taxonomy" id="1245"/>
    <lineage>
        <taxon>Bacteria</taxon>
        <taxon>Bacillati</taxon>
        <taxon>Bacillota</taxon>
        <taxon>Bacilli</taxon>
        <taxon>Lactobacillales</taxon>
        <taxon>Lactobacillaceae</taxon>
        <taxon>Leuconostoc</taxon>
    </lineage>
</organism>
<dbReference type="Gene3D" id="1.10.10.10">
    <property type="entry name" value="Winged helix-like DNA-binding domain superfamily/Winged helix DNA-binding domain"/>
    <property type="match status" value="1"/>
</dbReference>
<dbReference type="OrthoDB" id="5419426at2"/>
<evidence type="ECO:0000313" key="2">
    <source>
        <dbReference type="Proteomes" id="UP000469952"/>
    </source>
</evidence>
<dbReference type="RefSeq" id="WP_011680525.1">
    <property type="nucleotide sequence ID" value="NZ_BCMO01000013.1"/>
</dbReference>
<name>A0A843YZS0_LEUME</name>
<gene>
    <name evidence="1" type="ORF">GFV13_02210</name>
</gene>
<dbReference type="EMBL" id="WIPA01000002">
    <property type="protein sequence ID" value="MQR26111.1"/>
    <property type="molecule type" value="Genomic_DNA"/>
</dbReference>
<proteinExistence type="predicted"/>
<dbReference type="PRINTS" id="PR00598">
    <property type="entry name" value="HTHMARR"/>
</dbReference>
<dbReference type="GO" id="GO:0003700">
    <property type="term" value="F:DNA-binding transcription factor activity"/>
    <property type="evidence" value="ECO:0007669"/>
    <property type="project" value="InterPro"/>
</dbReference>
<dbReference type="Pfam" id="PF01047">
    <property type="entry name" value="MarR"/>
    <property type="match status" value="1"/>
</dbReference>
<protein>
    <submittedName>
        <fullName evidence="1">MarR family transcriptional regulator</fullName>
    </submittedName>
</protein>
<dbReference type="InterPro" id="IPR036388">
    <property type="entry name" value="WH-like_DNA-bd_sf"/>
</dbReference>
<sequence>MDKEIIDDIRRFNRFYATVIGMLDSKISNTEYSITEARVLFEIREKNGEYIANDLVAKLNIDRSYMSRILRKLKKDELIEKTRSLNDSRKNSLSITDDGIKVLEHVNDSTDAQILKLFNGLTKDEVLEIRDDMYKIQQYLDK</sequence>